<sequence>MICKECGKNIESSLWSLVLSFRQREGLWGYTKQSAFTLSEKSVSLAEEEVNNDDDALKGVLVLQTTILSIELKDLEVGFDFVPMTDSRFRSKGSKGFASGQALVSFCWGLREKNIGDKTRLNRCHCKCN</sequence>
<accession>A0ABR2A053</accession>
<evidence type="ECO:0000313" key="1">
    <source>
        <dbReference type="EMBL" id="KAK8486385.1"/>
    </source>
</evidence>
<reference evidence="1 2" key="1">
    <citation type="journal article" date="2024" name="G3 (Bethesda)">
        <title>Genome assembly of Hibiscus sabdariffa L. provides insights into metabolisms of medicinal natural products.</title>
        <authorList>
            <person name="Kim T."/>
        </authorList>
    </citation>
    <scope>NUCLEOTIDE SEQUENCE [LARGE SCALE GENOMIC DNA]</scope>
    <source>
        <strain evidence="1">TK-2024</strain>
        <tissue evidence="1">Old leaves</tissue>
    </source>
</reference>
<gene>
    <name evidence="1" type="ORF">V6N11_048113</name>
</gene>
<dbReference type="EMBL" id="JBBPBN010000443">
    <property type="protein sequence ID" value="KAK8486385.1"/>
    <property type="molecule type" value="Genomic_DNA"/>
</dbReference>
<organism evidence="1 2">
    <name type="scientific">Hibiscus sabdariffa</name>
    <name type="common">roselle</name>
    <dbReference type="NCBI Taxonomy" id="183260"/>
    <lineage>
        <taxon>Eukaryota</taxon>
        <taxon>Viridiplantae</taxon>
        <taxon>Streptophyta</taxon>
        <taxon>Embryophyta</taxon>
        <taxon>Tracheophyta</taxon>
        <taxon>Spermatophyta</taxon>
        <taxon>Magnoliopsida</taxon>
        <taxon>eudicotyledons</taxon>
        <taxon>Gunneridae</taxon>
        <taxon>Pentapetalae</taxon>
        <taxon>rosids</taxon>
        <taxon>malvids</taxon>
        <taxon>Malvales</taxon>
        <taxon>Malvaceae</taxon>
        <taxon>Malvoideae</taxon>
        <taxon>Hibiscus</taxon>
    </lineage>
</organism>
<proteinExistence type="predicted"/>
<comment type="caution">
    <text evidence="1">The sequence shown here is derived from an EMBL/GenBank/DDBJ whole genome shotgun (WGS) entry which is preliminary data.</text>
</comment>
<evidence type="ECO:0000313" key="2">
    <source>
        <dbReference type="Proteomes" id="UP001396334"/>
    </source>
</evidence>
<name>A0ABR2A053_9ROSI</name>
<protein>
    <submittedName>
        <fullName evidence="1">Uncharacterized protein</fullName>
    </submittedName>
</protein>
<dbReference type="Proteomes" id="UP001396334">
    <property type="component" value="Unassembled WGS sequence"/>
</dbReference>
<keyword evidence="2" id="KW-1185">Reference proteome</keyword>